<evidence type="ECO:0000313" key="1">
    <source>
        <dbReference type="EMBL" id="KWZ85765.1"/>
    </source>
</evidence>
<proteinExistence type="predicted"/>
<protein>
    <submittedName>
        <fullName evidence="1">Uncharacterized protein</fullName>
    </submittedName>
</protein>
<sequence length="56" mass="6295">MYSVQKGPTPLLIRFPFLYYSHCFVKFKQEGAAESINVPAAKQKNALDSFQSGLLD</sequence>
<comment type="caution">
    <text evidence="1">The sequence shown here is derived from an EMBL/GenBank/DDBJ whole genome shotgun (WGS) entry which is preliminary data.</text>
</comment>
<reference evidence="2" key="1">
    <citation type="submission" date="2016-01" db="EMBL/GenBank/DDBJ databases">
        <authorList>
            <person name="Mitreva M."/>
            <person name="Pepin K.H."/>
            <person name="Mihindukulasuriya K.A."/>
            <person name="Fulton R."/>
            <person name="Fronick C."/>
            <person name="O'Laughlin M."/>
            <person name="Miner T."/>
            <person name="Herter B."/>
            <person name="Rosa B.A."/>
            <person name="Cordes M."/>
            <person name="Tomlinson C."/>
            <person name="Wollam A."/>
            <person name="Palsikar V.B."/>
            <person name="Mardis E.R."/>
            <person name="Wilson R.K."/>
        </authorList>
    </citation>
    <scope>NUCLEOTIDE SEQUENCE [LARGE SCALE GENOMIC DNA]</scope>
    <source>
        <strain evidence="2">GED7749B</strain>
    </source>
</reference>
<evidence type="ECO:0000313" key="2">
    <source>
        <dbReference type="Proteomes" id="UP000070376"/>
    </source>
</evidence>
<dbReference type="EMBL" id="LRPN01000011">
    <property type="protein sequence ID" value="KWZ85765.1"/>
    <property type="molecule type" value="Genomic_DNA"/>
</dbReference>
<accession>A0A133L266</accession>
<dbReference type="AlphaFoldDB" id="A0A133L266"/>
<name>A0A133L266_HEYCO</name>
<dbReference type="Proteomes" id="UP000070376">
    <property type="component" value="Unassembled WGS sequence"/>
</dbReference>
<organism evidence="1 2">
    <name type="scientific">Heyndrickxia coagulans</name>
    <name type="common">Weizmannia coagulans</name>
    <dbReference type="NCBI Taxonomy" id="1398"/>
    <lineage>
        <taxon>Bacteria</taxon>
        <taxon>Bacillati</taxon>
        <taxon>Bacillota</taxon>
        <taxon>Bacilli</taxon>
        <taxon>Bacillales</taxon>
        <taxon>Bacillaceae</taxon>
        <taxon>Heyndrickxia</taxon>
    </lineage>
</organism>
<gene>
    <name evidence="1" type="ORF">HMPREF3213_00275</name>
</gene>